<name>A0A382RLF2_9ZZZZ</name>
<feature type="compositionally biased region" description="Polar residues" evidence="1">
    <location>
        <begin position="14"/>
        <end position="24"/>
    </location>
</feature>
<protein>
    <submittedName>
        <fullName evidence="2">Uncharacterized protein</fullName>
    </submittedName>
</protein>
<feature type="region of interest" description="Disordered" evidence="1">
    <location>
        <begin position="1"/>
        <end position="24"/>
    </location>
</feature>
<reference evidence="2" key="1">
    <citation type="submission" date="2018-05" db="EMBL/GenBank/DDBJ databases">
        <authorList>
            <person name="Lanie J.A."/>
            <person name="Ng W.-L."/>
            <person name="Kazmierczak K.M."/>
            <person name="Andrzejewski T.M."/>
            <person name="Davidsen T.M."/>
            <person name="Wayne K.J."/>
            <person name="Tettelin H."/>
            <person name="Glass J.I."/>
            <person name="Rusch D."/>
            <person name="Podicherti R."/>
            <person name="Tsui H.-C.T."/>
            <person name="Winkler M.E."/>
        </authorList>
    </citation>
    <scope>NUCLEOTIDE SEQUENCE</scope>
</reference>
<accession>A0A382RLF2</accession>
<proteinExistence type="predicted"/>
<feature type="non-terminal residue" evidence="2">
    <location>
        <position position="24"/>
    </location>
</feature>
<dbReference type="EMBL" id="UINC01122434">
    <property type="protein sequence ID" value="SVC98240.1"/>
    <property type="molecule type" value="Genomic_DNA"/>
</dbReference>
<sequence>MAGASRLPGAGMISGTNEGSIDII</sequence>
<gene>
    <name evidence="2" type="ORF">METZ01_LOCUS351094</name>
</gene>
<organism evidence="2">
    <name type="scientific">marine metagenome</name>
    <dbReference type="NCBI Taxonomy" id="408172"/>
    <lineage>
        <taxon>unclassified sequences</taxon>
        <taxon>metagenomes</taxon>
        <taxon>ecological metagenomes</taxon>
    </lineage>
</organism>
<evidence type="ECO:0000313" key="2">
    <source>
        <dbReference type="EMBL" id="SVC98240.1"/>
    </source>
</evidence>
<evidence type="ECO:0000256" key="1">
    <source>
        <dbReference type="SAM" id="MobiDB-lite"/>
    </source>
</evidence>
<dbReference type="AlphaFoldDB" id="A0A382RLF2"/>